<dbReference type="KEGG" id="tlt:OCC_04305"/>
<dbReference type="HOGENOM" id="CLU_2271180_0_0_2"/>
<name>H3ZPK6_THELN</name>
<dbReference type="Proteomes" id="UP000015502">
    <property type="component" value="Chromosome"/>
</dbReference>
<proteinExistence type="predicted"/>
<dbReference type="STRING" id="523849.OCC_04305"/>
<reference evidence="1 2" key="1">
    <citation type="journal article" date="2012" name="J. Bacteriol.">
        <title>Genome sequence of the model hyperthermophilic archaeon Thermococcus litoralis NS-C.</title>
        <authorList>
            <person name="Gardner A.F."/>
            <person name="Kumar S."/>
            <person name="Perler F.B."/>
        </authorList>
    </citation>
    <scope>NUCLEOTIDE SEQUENCE [LARGE SCALE GENOMIC DNA]</scope>
    <source>
        <strain evidence="2">ATCC 51850 / DSM 5473 / JCM 8560 / NS-C</strain>
    </source>
</reference>
<dbReference type="GeneID" id="16548670"/>
<organism evidence="1 2">
    <name type="scientific">Thermococcus litoralis (strain ATCC 51850 / DSM 5473 / JCM 8560 / NS-C)</name>
    <dbReference type="NCBI Taxonomy" id="523849"/>
    <lineage>
        <taxon>Archaea</taxon>
        <taxon>Methanobacteriati</taxon>
        <taxon>Methanobacteriota</taxon>
        <taxon>Thermococci</taxon>
        <taxon>Thermococcales</taxon>
        <taxon>Thermococcaceae</taxon>
        <taxon>Thermococcus</taxon>
    </lineage>
</organism>
<protein>
    <submittedName>
        <fullName evidence="1">Uncharacterized protein</fullName>
    </submittedName>
</protein>
<dbReference type="PaxDb" id="523849-OCC_04305"/>
<keyword evidence="2" id="KW-1185">Reference proteome</keyword>
<evidence type="ECO:0000313" key="2">
    <source>
        <dbReference type="Proteomes" id="UP000015502"/>
    </source>
</evidence>
<sequence length="102" mass="11590">MPSAKKENIVQRLEELLVNFEVVYKNFLKNKDKLELYGQVPITVALSEPVEEFIHYLCANLQNSGIDCPKSALIEKILVYVLSNPERLAEVLASLLPDDFQV</sequence>
<evidence type="ECO:0000313" key="1">
    <source>
        <dbReference type="EMBL" id="EHR78050.1"/>
    </source>
</evidence>
<accession>H3ZPK6</accession>
<dbReference type="RefSeq" id="WP_004069042.1">
    <property type="nucleotide sequence ID" value="NC_022084.1"/>
</dbReference>
<dbReference type="AlphaFoldDB" id="H3ZPK6"/>
<gene>
    <name evidence="1" type="ORF">OCC_04305</name>
</gene>
<dbReference type="EMBL" id="CP006670">
    <property type="protein sequence ID" value="EHR78050.1"/>
    <property type="molecule type" value="Genomic_DNA"/>
</dbReference>